<protein>
    <recommendedName>
        <fullName evidence="4">Translocation protein TolB</fullName>
    </recommendedName>
</protein>
<dbReference type="Proteomes" id="UP000186058">
    <property type="component" value="Unassembled WGS sequence"/>
</dbReference>
<evidence type="ECO:0008006" key="4">
    <source>
        <dbReference type="Google" id="ProtNLM"/>
    </source>
</evidence>
<dbReference type="PANTHER" id="PTHR36842:SF1">
    <property type="entry name" value="PROTEIN TOLB"/>
    <property type="match status" value="1"/>
</dbReference>
<organism evidence="2 3">
    <name type="scientific">Paenibacillus helianthi</name>
    <dbReference type="NCBI Taxonomy" id="1349432"/>
    <lineage>
        <taxon>Bacteria</taxon>
        <taxon>Bacillati</taxon>
        <taxon>Bacillota</taxon>
        <taxon>Bacilli</taxon>
        <taxon>Bacillales</taxon>
        <taxon>Paenibacillaceae</taxon>
        <taxon>Paenibacillus</taxon>
    </lineage>
</organism>
<keyword evidence="3" id="KW-1185">Reference proteome</keyword>
<gene>
    <name evidence="2" type="ORF">A3844_02050</name>
</gene>
<reference evidence="2 3" key="1">
    <citation type="submission" date="2016-03" db="EMBL/GenBank/DDBJ databases">
        <authorList>
            <person name="Sant'Anna F.H."/>
            <person name="Ambrosini A."/>
            <person name="Souza R."/>
            <person name="Bach E."/>
            <person name="Fernandes G."/>
            <person name="Balsanelli E."/>
            <person name="Baura V.A."/>
            <person name="Souza E.M."/>
            <person name="Passaglia L."/>
        </authorList>
    </citation>
    <scope>NUCLEOTIDE SEQUENCE [LARGE SCALE GENOMIC DNA]</scope>
    <source>
        <strain evidence="2 3">P26E</strain>
    </source>
</reference>
<dbReference type="SUPFAM" id="SSF82171">
    <property type="entry name" value="DPP6 N-terminal domain-like"/>
    <property type="match status" value="1"/>
</dbReference>
<dbReference type="RefSeq" id="WP_074106460.1">
    <property type="nucleotide sequence ID" value="NZ_LVWI01000001.1"/>
</dbReference>
<feature type="signal peptide" evidence="1">
    <location>
        <begin position="1"/>
        <end position="22"/>
    </location>
</feature>
<accession>A0ABX3EYV0</accession>
<evidence type="ECO:0000313" key="3">
    <source>
        <dbReference type="Proteomes" id="UP000186058"/>
    </source>
</evidence>
<dbReference type="Gene3D" id="2.120.10.30">
    <property type="entry name" value="TolB, C-terminal domain"/>
    <property type="match status" value="2"/>
</dbReference>
<dbReference type="PANTHER" id="PTHR36842">
    <property type="entry name" value="PROTEIN TOLB HOMOLOG"/>
    <property type="match status" value="1"/>
</dbReference>
<keyword evidence="1" id="KW-0732">Signal</keyword>
<dbReference type="InterPro" id="IPR011042">
    <property type="entry name" value="6-blade_b-propeller_TolB-like"/>
</dbReference>
<name>A0ABX3EYV0_9BACL</name>
<proteinExistence type="predicted"/>
<dbReference type="EMBL" id="LVWI01000001">
    <property type="protein sequence ID" value="OKP91920.1"/>
    <property type="molecule type" value="Genomic_DNA"/>
</dbReference>
<comment type="caution">
    <text evidence="2">The sequence shown here is derived from an EMBL/GenBank/DDBJ whole genome shotgun (WGS) entry which is preliminary data.</text>
</comment>
<feature type="chain" id="PRO_5046365001" description="Translocation protein TolB" evidence="1">
    <location>
        <begin position="23"/>
        <end position="408"/>
    </location>
</feature>
<sequence>MQRLLLILIFLFCFQGSLITHAESTLKAAFIREENLWLKVDKVEKQITNDSRVDSPVWSYDGKWIAYTKKDGIWVYDTLGMKSYQVYHEGGSNCQWAPDKNVLAFQDRSVLDISDIRLGKPKSFTNVALGVSSFSWMPDGSGFLVSSSANLLPNGWTNPILFKVPLGKDLKVEDLIKNVQQFFTIPGNLKKGNIEILAIGTSSFEWSADKKWIAFIVHPTASWSMDSNMLCVLSSDGKKFEPLDEMASGFAFNWAPSSNLLGYIQGGGRMSFGFKNKHLKVKELPALQSLILTPENFVDLSFTWQSDKNVIVSRSPEIEWSNKPSKRALPILFRIDIQNKDQKQISFPPIGYGDFNPEFLYLNQKLTWTRSNWGNNDVWISEPDGKSAKKWIENVDYQHSVSWYAPME</sequence>
<evidence type="ECO:0000256" key="1">
    <source>
        <dbReference type="SAM" id="SignalP"/>
    </source>
</evidence>
<evidence type="ECO:0000313" key="2">
    <source>
        <dbReference type="EMBL" id="OKP91920.1"/>
    </source>
</evidence>